<dbReference type="Proteomes" id="UP000583929">
    <property type="component" value="Unassembled WGS sequence"/>
</dbReference>
<feature type="transmembrane region" description="Helical" evidence="6">
    <location>
        <begin position="72"/>
        <end position="96"/>
    </location>
</feature>
<comment type="similarity">
    <text evidence="2">Belongs to the tetraspanin (TM4SF) family.</text>
</comment>
<dbReference type="InterPro" id="IPR044991">
    <property type="entry name" value="TET_plant"/>
</dbReference>
<accession>A0A7J6DYX9</accession>
<comment type="caution">
    <text evidence="7">The sequence shown here is derived from an EMBL/GenBank/DDBJ whole genome shotgun (WGS) entry which is preliminary data.</text>
</comment>
<dbReference type="AlphaFoldDB" id="A0A7J6DYX9"/>
<dbReference type="OrthoDB" id="672773at2759"/>
<feature type="transmembrane region" description="Helical" evidence="6">
    <location>
        <begin position="232"/>
        <end position="250"/>
    </location>
</feature>
<evidence type="ECO:0000256" key="5">
    <source>
        <dbReference type="ARBA" id="ARBA00023136"/>
    </source>
</evidence>
<name>A0A7J6DYX9_CANSA</name>
<gene>
    <name evidence="7" type="ORF">F8388_019654</name>
    <name evidence="8" type="ORF">G4B88_028169</name>
</gene>
<evidence type="ECO:0000313" key="8">
    <source>
        <dbReference type="EMBL" id="KAF4398806.1"/>
    </source>
</evidence>
<keyword evidence="10" id="KW-1185">Reference proteome</keyword>
<evidence type="ECO:0000256" key="4">
    <source>
        <dbReference type="ARBA" id="ARBA00022989"/>
    </source>
</evidence>
<evidence type="ECO:0000313" key="10">
    <source>
        <dbReference type="Proteomes" id="UP000583929"/>
    </source>
</evidence>
<keyword evidence="4 6" id="KW-1133">Transmembrane helix</keyword>
<evidence type="ECO:0000256" key="3">
    <source>
        <dbReference type="ARBA" id="ARBA00022692"/>
    </source>
</evidence>
<protein>
    <submittedName>
        <fullName evidence="7">Uncharacterized protein</fullName>
    </submittedName>
</protein>
<organism evidence="7 9">
    <name type="scientific">Cannabis sativa</name>
    <name type="common">Hemp</name>
    <name type="synonym">Marijuana</name>
    <dbReference type="NCBI Taxonomy" id="3483"/>
    <lineage>
        <taxon>Eukaryota</taxon>
        <taxon>Viridiplantae</taxon>
        <taxon>Streptophyta</taxon>
        <taxon>Embryophyta</taxon>
        <taxon>Tracheophyta</taxon>
        <taxon>Spermatophyta</taxon>
        <taxon>Magnoliopsida</taxon>
        <taxon>eudicotyledons</taxon>
        <taxon>Gunneridae</taxon>
        <taxon>Pentapetalae</taxon>
        <taxon>rosids</taxon>
        <taxon>fabids</taxon>
        <taxon>Rosales</taxon>
        <taxon>Cannabaceae</taxon>
        <taxon>Cannabis</taxon>
    </lineage>
</organism>
<evidence type="ECO:0000256" key="1">
    <source>
        <dbReference type="ARBA" id="ARBA00004141"/>
    </source>
</evidence>
<dbReference type="EMBL" id="JAATIP010000341">
    <property type="protein sequence ID" value="KAF4351266.1"/>
    <property type="molecule type" value="Genomic_DNA"/>
</dbReference>
<feature type="transmembrane region" description="Helical" evidence="6">
    <location>
        <begin position="44"/>
        <end position="66"/>
    </location>
</feature>
<sequence length="269" mass="30259">MFRLSNSIVGLLNLCTLLAGVAAISVAIYLRVHNGTDCKKAIENMLLILGTFFLMVSLLGLVGAWWGINAILYIYLLVIFLMILGLIGFTVFALLITNKGLGQAISGRGYKEYRLGDFSHWLQNYVVNDNNWADIRSCLIEAHVCHPGNVYQTQAKFYEENLSPIQSGCCKPPSYCGFQLVNFTFWEVPKAGPAVPDIDCKTWSNQQNLLCYNCKSCKAGVLSNIRKEWRHFAIINSCILVVITIIYCIGCCATRNNRSFSKFRYKEHP</sequence>
<proteinExistence type="inferred from homology"/>
<evidence type="ECO:0000256" key="2">
    <source>
        <dbReference type="ARBA" id="ARBA00006840"/>
    </source>
</evidence>
<dbReference type="Pfam" id="PF00335">
    <property type="entry name" value="Tetraspanin"/>
    <property type="match status" value="1"/>
</dbReference>
<reference evidence="9 10" key="1">
    <citation type="journal article" date="2020" name="bioRxiv">
        <title>Sequence and annotation of 42 cannabis genomes reveals extensive copy number variation in cannabinoid synthesis and pathogen resistance genes.</title>
        <authorList>
            <person name="Mckernan K.J."/>
            <person name="Helbert Y."/>
            <person name="Kane L.T."/>
            <person name="Ebling H."/>
            <person name="Zhang L."/>
            <person name="Liu B."/>
            <person name="Eaton Z."/>
            <person name="Mclaughlin S."/>
            <person name="Kingan S."/>
            <person name="Baybayan P."/>
            <person name="Concepcion G."/>
            <person name="Jordan M."/>
            <person name="Riva A."/>
            <person name="Barbazuk W."/>
            <person name="Harkins T."/>
        </authorList>
    </citation>
    <scope>NUCLEOTIDE SEQUENCE [LARGE SCALE GENOMIC DNA]</scope>
    <source>
        <strain evidence="9 10">cv. Jamaican Lion 4</strain>
        <strain evidence="8">Father</strain>
        <strain evidence="7">Mother</strain>
        <tissue evidence="7">Leaf</tissue>
    </source>
</reference>
<keyword evidence="5 6" id="KW-0472">Membrane</keyword>
<evidence type="ECO:0000313" key="9">
    <source>
        <dbReference type="Proteomes" id="UP000525078"/>
    </source>
</evidence>
<dbReference type="EMBL" id="JAATIQ010000023">
    <property type="protein sequence ID" value="KAF4398806.1"/>
    <property type="molecule type" value="Genomic_DNA"/>
</dbReference>
<dbReference type="Proteomes" id="UP000525078">
    <property type="component" value="Unassembled WGS sequence"/>
</dbReference>
<keyword evidence="3 6" id="KW-0812">Transmembrane</keyword>
<comment type="subcellular location">
    <subcellularLocation>
        <location evidence="1">Membrane</location>
        <topology evidence="1">Multi-pass membrane protein</topology>
    </subcellularLocation>
</comment>
<dbReference type="GO" id="GO:0009734">
    <property type="term" value="P:auxin-activated signaling pathway"/>
    <property type="evidence" value="ECO:0007669"/>
    <property type="project" value="InterPro"/>
</dbReference>
<evidence type="ECO:0000313" key="7">
    <source>
        <dbReference type="EMBL" id="KAF4351266.1"/>
    </source>
</evidence>
<dbReference type="GO" id="GO:0016020">
    <property type="term" value="C:membrane"/>
    <property type="evidence" value="ECO:0007669"/>
    <property type="project" value="UniProtKB-SubCell"/>
</dbReference>
<feature type="transmembrane region" description="Helical" evidence="6">
    <location>
        <begin position="6"/>
        <end position="32"/>
    </location>
</feature>
<evidence type="ECO:0000256" key="6">
    <source>
        <dbReference type="SAM" id="Phobius"/>
    </source>
</evidence>
<dbReference type="PANTHER" id="PTHR32191">
    <property type="entry name" value="TETRASPANIN-8-RELATED"/>
    <property type="match status" value="1"/>
</dbReference>
<dbReference type="InterPro" id="IPR018499">
    <property type="entry name" value="Tetraspanin/Peripherin"/>
</dbReference>